<dbReference type="EMBL" id="PUHY01000016">
    <property type="protein sequence ID" value="PQO28465.1"/>
    <property type="molecule type" value="Genomic_DNA"/>
</dbReference>
<name>A0A2S8F8J8_9BACT</name>
<gene>
    <name evidence="1" type="ORF">C5Y83_28040</name>
</gene>
<comment type="caution">
    <text evidence="1">The sequence shown here is derived from an EMBL/GenBank/DDBJ whole genome shotgun (WGS) entry which is preliminary data.</text>
</comment>
<accession>A0A2S8F8J8</accession>
<organism evidence="1 2">
    <name type="scientific">Blastopirellula marina</name>
    <dbReference type="NCBI Taxonomy" id="124"/>
    <lineage>
        <taxon>Bacteria</taxon>
        <taxon>Pseudomonadati</taxon>
        <taxon>Planctomycetota</taxon>
        <taxon>Planctomycetia</taxon>
        <taxon>Pirellulales</taxon>
        <taxon>Pirellulaceae</taxon>
        <taxon>Blastopirellula</taxon>
    </lineage>
</organism>
<evidence type="ECO:0000313" key="2">
    <source>
        <dbReference type="Proteomes" id="UP000238322"/>
    </source>
</evidence>
<evidence type="ECO:0000313" key="1">
    <source>
        <dbReference type="EMBL" id="PQO28465.1"/>
    </source>
</evidence>
<dbReference type="AlphaFoldDB" id="A0A2S8F8J8"/>
<dbReference type="Proteomes" id="UP000238322">
    <property type="component" value="Unassembled WGS sequence"/>
</dbReference>
<protein>
    <submittedName>
        <fullName evidence="1">Uncharacterized protein</fullName>
    </submittedName>
</protein>
<reference evidence="1 2" key="1">
    <citation type="submission" date="2018-02" db="EMBL/GenBank/DDBJ databases">
        <title>Comparative genomes isolates from brazilian mangrove.</title>
        <authorList>
            <person name="Araujo J.E."/>
            <person name="Taketani R.G."/>
            <person name="Silva M.C.P."/>
            <person name="Loureco M.V."/>
            <person name="Andreote F.D."/>
        </authorList>
    </citation>
    <scope>NUCLEOTIDE SEQUENCE [LARGE SCALE GENOMIC DNA]</scope>
    <source>
        <strain evidence="1 2">Hex-1 MGV</strain>
    </source>
</reference>
<proteinExistence type="predicted"/>
<sequence>MADLAIDIDVFIAILDASADTAAVHHKTACVDDLFHVRQTDLPATPVDSWNTYFRPPLEKDGLVSEADFESRFVLETSTLDSFIQSNMTSVRIDCPWLHVVNIESFESKQVACSTIEHCSGWWRFSRIGYNENRSQALVHTDYDHPKWGLMGMGHFVLLSHDQSRWRVLAKSMTWIS</sequence>